<dbReference type="AlphaFoldDB" id="A0A2K3LYT6"/>
<name>A0A2K3LYT6_TRIPR</name>
<evidence type="ECO:0000313" key="2">
    <source>
        <dbReference type="Proteomes" id="UP000236291"/>
    </source>
</evidence>
<gene>
    <name evidence="1" type="ORF">L195_g039746</name>
</gene>
<evidence type="ECO:0000313" key="1">
    <source>
        <dbReference type="EMBL" id="PNX83701.1"/>
    </source>
</evidence>
<comment type="caution">
    <text evidence="1">The sequence shown here is derived from an EMBL/GenBank/DDBJ whole genome shotgun (WGS) entry which is preliminary data.</text>
</comment>
<reference evidence="1 2" key="2">
    <citation type="journal article" date="2017" name="Front. Plant Sci.">
        <title>Gene Classification and Mining of Molecular Markers Useful in Red Clover (Trifolium pratense) Breeding.</title>
        <authorList>
            <person name="Istvanek J."/>
            <person name="Dluhosova J."/>
            <person name="Dluhos P."/>
            <person name="Patkova L."/>
            <person name="Nedelnik J."/>
            <person name="Repkova J."/>
        </authorList>
    </citation>
    <scope>NUCLEOTIDE SEQUENCE [LARGE SCALE GENOMIC DNA]</scope>
    <source>
        <strain evidence="2">cv. Tatra</strain>
        <tissue evidence="1">Young leaves</tissue>
    </source>
</reference>
<proteinExistence type="predicted"/>
<dbReference type="EMBL" id="ASHM01044736">
    <property type="protein sequence ID" value="PNX83701.1"/>
    <property type="molecule type" value="Genomic_DNA"/>
</dbReference>
<reference evidence="1 2" key="1">
    <citation type="journal article" date="2014" name="Am. J. Bot.">
        <title>Genome assembly and annotation for red clover (Trifolium pratense; Fabaceae).</title>
        <authorList>
            <person name="Istvanek J."/>
            <person name="Jaros M."/>
            <person name="Krenek A."/>
            <person name="Repkova J."/>
        </authorList>
    </citation>
    <scope>NUCLEOTIDE SEQUENCE [LARGE SCALE GENOMIC DNA]</scope>
    <source>
        <strain evidence="2">cv. Tatra</strain>
        <tissue evidence="1">Young leaves</tissue>
    </source>
</reference>
<organism evidence="1 2">
    <name type="scientific">Trifolium pratense</name>
    <name type="common">Red clover</name>
    <dbReference type="NCBI Taxonomy" id="57577"/>
    <lineage>
        <taxon>Eukaryota</taxon>
        <taxon>Viridiplantae</taxon>
        <taxon>Streptophyta</taxon>
        <taxon>Embryophyta</taxon>
        <taxon>Tracheophyta</taxon>
        <taxon>Spermatophyta</taxon>
        <taxon>Magnoliopsida</taxon>
        <taxon>eudicotyledons</taxon>
        <taxon>Gunneridae</taxon>
        <taxon>Pentapetalae</taxon>
        <taxon>rosids</taxon>
        <taxon>fabids</taxon>
        <taxon>Fabales</taxon>
        <taxon>Fabaceae</taxon>
        <taxon>Papilionoideae</taxon>
        <taxon>50 kb inversion clade</taxon>
        <taxon>NPAAA clade</taxon>
        <taxon>Hologalegina</taxon>
        <taxon>IRL clade</taxon>
        <taxon>Trifolieae</taxon>
        <taxon>Trifolium</taxon>
    </lineage>
</organism>
<protein>
    <submittedName>
        <fullName evidence="1">Uncharacterized protein</fullName>
    </submittedName>
</protein>
<accession>A0A2K3LYT6</accession>
<dbReference type="Proteomes" id="UP000236291">
    <property type="component" value="Unassembled WGS sequence"/>
</dbReference>
<sequence length="62" mass="6785">MVAEAEVVCQQSVDVLDVKYFPNKGSNIHEIGDGDAISPSNFEKVRVSESVSAELLTSKEMR</sequence>